<evidence type="ECO:0000313" key="3">
    <source>
        <dbReference type="Proteomes" id="UP000887565"/>
    </source>
</evidence>
<dbReference type="InterPro" id="IPR011665">
    <property type="entry name" value="BRF1_TBP-bd_dom"/>
</dbReference>
<organism evidence="3 4">
    <name type="scientific">Romanomermis culicivorax</name>
    <name type="common">Nematode worm</name>
    <dbReference type="NCBI Taxonomy" id="13658"/>
    <lineage>
        <taxon>Eukaryota</taxon>
        <taxon>Metazoa</taxon>
        <taxon>Ecdysozoa</taxon>
        <taxon>Nematoda</taxon>
        <taxon>Enoplea</taxon>
        <taxon>Dorylaimia</taxon>
        <taxon>Mermithida</taxon>
        <taxon>Mermithoidea</taxon>
        <taxon>Mermithidae</taxon>
        <taxon>Romanomermis</taxon>
    </lineage>
</organism>
<dbReference type="Proteomes" id="UP000887565">
    <property type="component" value="Unplaced"/>
</dbReference>
<evidence type="ECO:0000259" key="2">
    <source>
        <dbReference type="Pfam" id="PF07741"/>
    </source>
</evidence>
<sequence length="85" mass="9404">MARKKAQREEEQKLLESQGLVTKKRRAPRSRKQNAAVGGQCSTSTNQPAASFGEALEKIVQEKKLSSKINYDVLKALSDDTTPKT</sequence>
<reference evidence="4" key="1">
    <citation type="submission" date="2022-11" db="UniProtKB">
        <authorList>
            <consortium name="WormBaseParasite"/>
        </authorList>
    </citation>
    <scope>IDENTIFICATION</scope>
</reference>
<protein>
    <submittedName>
        <fullName evidence="4">Brf1 TBP-binding domain-containing protein</fullName>
    </submittedName>
</protein>
<keyword evidence="3" id="KW-1185">Reference proteome</keyword>
<feature type="region of interest" description="Disordered" evidence="1">
    <location>
        <begin position="1"/>
        <end position="49"/>
    </location>
</feature>
<feature type="compositionally biased region" description="Polar residues" evidence="1">
    <location>
        <begin position="40"/>
        <end position="49"/>
    </location>
</feature>
<proteinExistence type="predicted"/>
<evidence type="ECO:0000313" key="4">
    <source>
        <dbReference type="WBParaSite" id="nRc.2.0.1.t16850-RA"/>
    </source>
</evidence>
<dbReference type="AlphaFoldDB" id="A0A915ISK2"/>
<dbReference type="WBParaSite" id="nRc.2.0.1.t16850-RA">
    <property type="protein sequence ID" value="nRc.2.0.1.t16850-RA"/>
    <property type="gene ID" value="nRc.2.0.1.g16850"/>
</dbReference>
<name>A0A915ISK2_ROMCU</name>
<feature type="domain" description="Brf1 TBP-binding" evidence="2">
    <location>
        <begin position="4"/>
        <end position="78"/>
    </location>
</feature>
<feature type="compositionally biased region" description="Basic residues" evidence="1">
    <location>
        <begin position="22"/>
        <end position="32"/>
    </location>
</feature>
<dbReference type="Pfam" id="PF07741">
    <property type="entry name" value="BRF1"/>
    <property type="match status" value="1"/>
</dbReference>
<evidence type="ECO:0000256" key="1">
    <source>
        <dbReference type="SAM" id="MobiDB-lite"/>
    </source>
</evidence>
<accession>A0A915ISK2</accession>